<protein>
    <submittedName>
        <fullName evidence="1">Uncharacterized protein</fullName>
    </submittedName>
</protein>
<comment type="caution">
    <text evidence="1">The sequence shown here is derived from an EMBL/GenBank/DDBJ whole genome shotgun (WGS) entry which is preliminary data.</text>
</comment>
<proteinExistence type="predicted"/>
<organism evidence="1">
    <name type="scientific">Sesamum angustifolium</name>
    <dbReference type="NCBI Taxonomy" id="2727405"/>
    <lineage>
        <taxon>Eukaryota</taxon>
        <taxon>Viridiplantae</taxon>
        <taxon>Streptophyta</taxon>
        <taxon>Embryophyta</taxon>
        <taxon>Tracheophyta</taxon>
        <taxon>Spermatophyta</taxon>
        <taxon>Magnoliopsida</taxon>
        <taxon>eudicotyledons</taxon>
        <taxon>Gunneridae</taxon>
        <taxon>Pentapetalae</taxon>
        <taxon>asterids</taxon>
        <taxon>lamiids</taxon>
        <taxon>Lamiales</taxon>
        <taxon>Pedaliaceae</taxon>
        <taxon>Sesamum</taxon>
    </lineage>
</organism>
<dbReference type="AlphaFoldDB" id="A0AAW2KXR3"/>
<reference evidence="1" key="2">
    <citation type="journal article" date="2024" name="Plant">
        <title>Genomic evolution and insights into agronomic trait innovations of Sesamum species.</title>
        <authorList>
            <person name="Miao H."/>
            <person name="Wang L."/>
            <person name="Qu L."/>
            <person name="Liu H."/>
            <person name="Sun Y."/>
            <person name="Le M."/>
            <person name="Wang Q."/>
            <person name="Wei S."/>
            <person name="Zheng Y."/>
            <person name="Lin W."/>
            <person name="Duan Y."/>
            <person name="Cao H."/>
            <person name="Xiong S."/>
            <person name="Wang X."/>
            <person name="Wei L."/>
            <person name="Li C."/>
            <person name="Ma Q."/>
            <person name="Ju M."/>
            <person name="Zhao R."/>
            <person name="Li G."/>
            <person name="Mu C."/>
            <person name="Tian Q."/>
            <person name="Mei H."/>
            <person name="Zhang T."/>
            <person name="Gao T."/>
            <person name="Zhang H."/>
        </authorList>
    </citation>
    <scope>NUCLEOTIDE SEQUENCE</scope>
    <source>
        <strain evidence="1">G01</strain>
    </source>
</reference>
<sequence length="93" mass="10731">MEEEIKSLSVGAKLQYPKIELEDYEPKICSPRVYDGFHKDVEDCNRGSSDNDKRNSMEHLLKADDKMELTGVDKEQKNDLAAENQKLNKIFLL</sequence>
<reference evidence="1" key="1">
    <citation type="submission" date="2020-06" db="EMBL/GenBank/DDBJ databases">
        <authorList>
            <person name="Li T."/>
            <person name="Hu X."/>
            <person name="Zhang T."/>
            <person name="Song X."/>
            <person name="Zhang H."/>
            <person name="Dai N."/>
            <person name="Sheng W."/>
            <person name="Hou X."/>
            <person name="Wei L."/>
        </authorList>
    </citation>
    <scope>NUCLEOTIDE SEQUENCE</scope>
    <source>
        <strain evidence="1">G01</strain>
        <tissue evidence="1">Leaf</tissue>
    </source>
</reference>
<gene>
    <name evidence="1" type="ORF">Sangu_2431400</name>
</gene>
<name>A0AAW2KXR3_9LAMI</name>
<accession>A0AAW2KXR3</accession>
<dbReference type="EMBL" id="JACGWK010000016">
    <property type="protein sequence ID" value="KAL0311367.1"/>
    <property type="molecule type" value="Genomic_DNA"/>
</dbReference>
<evidence type="ECO:0000313" key="1">
    <source>
        <dbReference type="EMBL" id="KAL0311367.1"/>
    </source>
</evidence>